<accession>A0A6J4JPB1</accession>
<dbReference type="Pfam" id="PF13563">
    <property type="entry name" value="2_5_RNA_ligase2"/>
    <property type="match status" value="1"/>
</dbReference>
<organism evidence="1">
    <name type="scientific">uncultured Mycobacteriales bacterium</name>
    <dbReference type="NCBI Taxonomy" id="581187"/>
    <lineage>
        <taxon>Bacteria</taxon>
        <taxon>Bacillati</taxon>
        <taxon>Actinomycetota</taxon>
        <taxon>Actinomycetes</taxon>
        <taxon>Mycobacteriales</taxon>
        <taxon>environmental samples</taxon>
    </lineage>
</organism>
<dbReference type="Gene3D" id="3.90.1140.10">
    <property type="entry name" value="Cyclic phosphodiesterase"/>
    <property type="match status" value="1"/>
</dbReference>
<reference evidence="1" key="1">
    <citation type="submission" date="2020-02" db="EMBL/GenBank/DDBJ databases">
        <authorList>
            <person name="Meier V. D."/>
        </authorList>
    </citation>
    <scope>NUCLEOTIDE SEQUENCE</scope>
    <source>
        <strain evidence="1">AVDCRST_MAG41</strain>
    </source>
</reference>
<protein>
    <submittedName>
        <fullName evidence="1">Uncharacterized protein SCO4840</fullName>
    </submittedName>
</protein>
<dbReference type="PANTHER" id="PTHR40037:SF1">
    <property type="entry name" value="PHOSPHOESTERASE SAOUHSC_00951-RELATED"/>
    <property type="match status" value="1"/>
</dbReference>
<sequence length="173" mass="18910">MTTTRVGVVISVPTPWRQVLAGWRVRVGDAEITRIPPHVTLLPPTEVPAELLPEIDDHLAAVADGHGPFEIHLSGTGTFRPVSDVVFVAVAAGIAQCEQLERRVRSGPLHRETRFPYHPHVTVAHDIPHEGLDEAYEGLAAFDARFAVRGFTAFQQEAGGVWAVRKDFALRGS</sequence>
<gene>
    <name evidence="1" type="ORF">AVDCRST_MAG41-3834</name>
</gene>
<dbReference type="AlphaFoldDB" id="A0A6J4JPB1"/>
<dbReference type="InterPro" id="IPR050580">
    <property type="entry name" value="2H_phosphoesterase_YjcG-like"/>
</dbReference>
<name>A0A6J4JPB1_9ACTN</name>
<proteinExistence type="predicted"/>
<dbReference type="PANTHER" id="PTHR40037">
    <property type="entry name" value="PHOSPHOESTERASE YJCG-RELATED"/>
    <property type="match status" value="1"/>
</dbReference>
<evidence type="ECO:0000313" key="1">
    <source>
        <dbReference type="EMBL" id="CAA9283966.1"/>
    </source>
</evidence>
<dbReference type="SUPFAM" id="SSF55144">
    <property type="entry name" value="LigT-like"/>
    <property type="match status" value="1"/>
</dbReference>
<dbReference type="EMBL" id="CADCTP010000352">
    <property type="protein sequence ID" value="CAA9283966.1"/>
    <property type="molecule type" value="Genomic_DNA"/>
</dbReference>
<dbReference type="InterPro" id="IPR009097">
    <property type="entry name" value="Cyclic_Pdiesterase"/>
</dbReference>